<keyword evidence="3" id="KW-1185">Reference proteome</keyword>
<proteinExistence type="predicted"/>
<feature type="compositionally biased region" description="Low complexity" evidence="1">
    <location>
        <begin position="11"/>
        <end position="26"/>
    </location>
</feature>
<feature type="region of interest" description="Disordered" evidence="1">
    <location>
        <begin position="1"/>
        <end position="27"/>
    </location>
</feature>
<evidence type="ECO:0000313" key="3">
    <source>
        <dbReference type="Proteomes" id="UP001645859"/>
    </source>
</evidence>
<sequence length="100" mass="10679">MRSAIALSRNTTAGTASARSASIRGTSEIDRSQNVNRMFVRPVVEAHSRTPGIVATRRASASCSLAGTVANHCAVMGVPLTSWASSHRRFTRPWSIAARI</sequence>
<evidence type="ECO:0000256" key="1">
    <source>
        <dbReference type="SAM" id="MobiDB-lite"/>
    </source>
</evidence>
<name>A0ABS1SGP3_9MICO</name>
<comment type="caution">
    <text evidence="2">The sequence shown here is derived from an EMBL/GenBank/DDBJ whole genome shotgun (WGS) entry which is preliminary data.</text>
</comment>
<reference evidence="2 3" key="1">
    <citation type="submission" date="2018-09" db="EMBL/GenBank/DDBJ databases">
        <title>Comparative genomics of Leucobacter spp.</title>
        <authorList>
            <person name="Reis A.C."/>
            <person name="Kolvenbach B.A."/>
            <person name="Corvini P.F.X."/>
            <person name="Nunes O.C."/>
        </authorList>
    </citation>
    <scope>NUCLEOTIDE SEQUENCE [LARGE SCALE GENOMIC DNA]</scope>
    <source>
        <strain evidence="2 3">TAN 31504</strain>
    </source>
</reference>
<dbReference type="EMBL" id="QYAC01000005">
    <property type="protein sequence ID" value="MBL3679752.1"/>
    <property type="molecule type" value="Genomic_DNA"/>
</dbReference>
<evidence type="ECO:0000313" key="2">
    <source>
        <dbReference type="EMBL" id="MBL3679752.1"/>
    </source>
</evidence>
<protein>
    <submittedName>
        <fullName evidence="2">Uncharacterized protein</fullName>
    </submittedName>
</protein>
<dbReference type="Proteomes" id="UP001645859">
    <property type="component" value="Unassembled WGS sequence"/>
</dbReference>
<organism evidence="2 3">
    <name type="scientific">Leucobacter chromiireducens subsp. solipictus</name>
    <dbReference type="NCBI Taxonomy" id="398235"/>
    <lineage>
        <taxon>Bacteria</taxon>
        <taxon>Bacillati</taxon>
        <taxon>Actinomycetota</taxon>
        <taxon>Actinomycetes</taxon>
        <taxon>Micrococcales</taxon>
        <taxon>Microbacteriaceae</taxon>
        <taxon>Leucobacter</taxon>
    </lineage>
</organism>
<accession>A0ABS1SGP3</accession>
<gene>
    <name evidence="2" type="ORF">D3230_10720</name>
</gene>